<proteinExistence type="predicted"/>
<accession>A0A419W8Z7</accession>
<comment type="caution">
    <text evidence="2">The sequence shown here is derived from an EMBL/GenBank/DDBJ whole genome shotgun (WGS) entry which is preliminary data.</text>
</comment>
<organism evidence="2 3">
    <name type="scientific">Mangrovibacterium diazotrophicum</name>
    <dbReference type="NCBI Taxonomy" id="1261403"/>
    <lineage>
        <taxon>Bacteria</taxon>
        <taxon>Pseudomonadati</taxon>
        <taxon>Bacteroidota</taxon>
        <taxon>Bacteroidia</taxon>
        <taxon>Marinilabiliales</taxon>
        <taxon>Prolixibacteraceae</taxon>
        <taxon>Mangrovibacterium</taxon>
    </lineage>
</organism>
<feature type="signal peptide" evidence="1">
    <location>
        <begin position="1"/>
        <end position="18"/>
    </location>
</feature>
<feature type="chain" id="PRO_5019310301" description="Lipocalin-like protein" evidence="1">
    <location>
        <begin position="19"/>
        <end position="148"/>
    </location>
</feature>
<evidence type="ECO:0000256" key="1">
    <source>
        <dbReference type="SAM" id="SignalP"/>
    </source>
</evidence>
<evidence type="ECO:0000313" key="2">
    <source>
        <dbReference type="EMBL" id="RKD91935.1"/>
    </source>
</evidence>
<dbReference type="AlphaFoldDB" id="A0A419W8Z7"/>
<dbReference type="PROSITE" id="PS51257">
    <property type="entry name" value="PROKAR_LIPOPROTEIN"/>
    <property type="match status" value="1"/>
</dbReference>
<name>A0A419W8Z7_9BACT</name>
<keyword evidence="3" id="KW-1185">Reference proteome</keyword>
<dbReference type="EMBL" id="RAPN01000001">
    <property type="protein sequence ID" value="RKD91935.1"/>
    <property type="molecule type" value="Genomic_DNA"/>
</dbReference>
<evidence type="ECO:0008006" key="4">
    <source>
        <dbReference type="Google" id="ProtNLM"/>
    </source>
</evidence>
<dbReference type="Proteomes" id="UP000283387">
    <property type="component" value="Unassembled WGS sequence"/>
</dbReference>
<evidence type="ECO:0000313" key="3">
    <source>
        <dbReference type="Proteomes" id="UP000283387"/>
    </source>
</evidence>
<sequence length="148" mass="16495">MKKLLILLITISALFSCSDTEDAPQAKLFDSDHYPQKWILVEMSGQIPNSVTTGSDMPWQEYYILKSDGTFLKHRDDSGNSLEGTGTFHFTTDENGELLELNYSESNAIVGTCSSVKQAEELRLDASDKLIGTWSACDGPGLKYERFE</sequence>
<reference evidence="2 3" key="1">
    <citation type="submission" date="2018-09" db="EMBL/GenBank/DDBJ databases">
        <title>Genomic Encyclopedia of Archaeal and Bacterial Type Strains, Phase II (KMG-II): from individual species to whole genera.</title>
        <authorList>
            <person name="Goeker M."/>
        </authorList>
    </citation>
    <scope>NUCLEOTIDE SEQUENCE [LARGE SCALE GENOMIC DNA]</scope>
    <source>
        <strain evidence="2 3">DSM 27148</strain>
    </source>
</reference>
<dbReference type="OrthoDB" id="882993at2"/>
<dbReference type="RefSeq" id="WP_120273194.1">
    <property type="nucleotide sequence ID" value="NZ_RAPN01000001.1"/>
</dbReference>
<keyword evidence="1" id="KW-0732">Signal</keyword>
<gene>
    <name evidence="2" type="ORF">BC643_2304</name>
</gene>
<protein>
    <recommendedName>
        <fullName evidence="4">Lipocalin-like protein</fullName>
    </recommendedName>
</protein>